<dbReference type="AlphaFoldDB" id="A0A4R6YR70"/>
<sequence>MSLLKLLNERRSVPSRQLGEPGPTPVELDALLEAAVRVPDHGKLVPFRFILIRGEARLHLGNLLARTTLARNPDTAPALVEKDRDRFSFAPLIVAVVFSPDDQQSKVPAQEQLLTAGCVAYNLLLAAQGLGYSAQWLTGWAAYDAEILTALGLKNNERLAAFVHIGSAKEAAPERLRPDHRSLISEWQG</sequence>
<evidence type="ECO:0000313" key="10">
    <source>
        <dbReference type="EMBL" id="TDR40448.1"/>
    </source>
</evidence>
<dbReference type="Gene3D" id="3.40.109.10">
    <property type="entry name" value="NADH Oxidase"/>
    <property type="match status" value="1"/>
</dbReference>
<comment type="caution">
    <text evidence="10">The sequence shown here is derived from an EMBL/GenBank/DDBJ whole genome shotgun (WGS) entry which is preliminary data.</text>
</comment>
<comment type="cofactor">
    <cofactor evidence="8">
        <name>FMN</name>
        <dbReference type="ChEBI" id="CHEBI:58210"/>
    </cofactor>
    <text evidence="8">Binds 1 FMN per subunit.</text>
</comment>
<evidence type="ECO:0000256" key="7">
    <source>
        <dbReference type="PIRNR" id="PIRNR000232"/>
    </source>
</evidence>
<evidence type="ECO:0000256" key="5">
    <source>
        <dbReference type="ARBA" id="ARBA00023002"/>
    </source>
</evidence>
<keyword evidence="4 7" id="KW-0521">NADP</keyword>
<evidence type="ECO:0000256" key="8">
    <source>
        <dbReference type="PIRSR" id="PIRSR000232-1"/>
    </source>
</evidence>
<feature type="binding site" evidence="8">
    <location>
        <position position="37"/>
    </location>
    <ligand>
        <name>FMN</name>
        <dbReference type="ChEBI" id="CHEBI:58210"/>
        <note>ligand shared between dimeric partners</note>
    </ligand>
</feature>
<keyword evidence="11" id="KW-1185">Reference proteome</keyword>
<gene>
    <name evidence="10" type="ORF">DFR29_113149</name>
</gene>
<feature type="domain" description="Nitroreductase" evidence="9">
    <location>
        <begin position="9"/>
        <end position="166"/>
    </location>
</feature>
<comment type="similarity">
    <text evidence="1 7">Belongs to the nitroreductase family.</text>
</comment>
<dbReference type="InterPro" id="IPR000415">
    <property type="entry name" value="Nitroreductase-like"/>
</dbReference>
<evidence type="ECO:0000259" key="9">
    <source>
        <dbReference type="Pfam" id="PF00881"/>
    </source>
</evidence>
<dbReference type="InterPro" id="IPR052530">
    <property type="entry name" value="NAD(P)H_nitroreductase"/>
</dbReference>
<evidence type="ECO:0000256" key="6">
    <source>
        <dbReference type="ARBA" id="ARBA00023027"/>
    </source>
</evidence>
<organism evidence="10 11">
    <name type="scientific">Tahibacter aquaticus</name>
    <dbReference type="NCBI Taxonomy" id="520092"/>
    <lineage>
        <taxon>Bacteria</taxon>
        <taxon>Pseudomonadati</taxon>
        <taxon>Pseudomonadota</taxon>
        <taxon>Gammaproteobacteria</taxon>
        <taxon>Lysobacterales</taxon>
        <taxon>Rhodanobacteraceae</taxon>
        <taxon>Tahibacter</taxon>
    </lineage>
</organism>
<dbReference type="Pfam" id="PF00881">
    <property type="entry name" value="Nitroreductase"/>
    <property type="match status" value="1"/>
</dbReference>
<dbReference type="Proteomes" id="UP000295293">
    <property type="component" value="Unassembled WGS sequence"/>
</dbReference>
<dbReference type="EMBL" id="SNZH01000013">
    <property type="protein sequence ID" value="TDR40448.1"/>
    <property type="molecule type" value="Genomic_DNA"/>
</dbReference>
<dbReference type="CDD" id="cd02135">
    <property type="entry name" value="YdjA-like"/>
    <property type="match status" value="1"/>
</dbReference>
<evidence type="ECO:0000313" key="11">
    <source>
        <dbReference type="Proteomes" id="UP000295293"/>
    </source>
</evidence>
<keyword evidence="5 7" id="KW-0560">Oxidoreductase</keyword>
<dbReference type="InterPro" id="IPR026021">
    <property type="entry name" value="YdjA-like"/>
</dbReference>
<dbReference type="EC" id="1.-.-.-" evidence="7"/>
<feature type="binding site" evidence="8">
    <location>
        <position position="41"/>
    </location>
    <ligand>
        <name>FMN</name>
        <dbReference type="ChEBI" id="CHEBI:58210"/>
        <note>ligand shared between dimeric partners</note>
    </ligand>
</feature>
<dbReference type="RefSeq" id="WP_243746122.1">
    <property type="nucleotide sequence ID" value="NZ_SNZH01000013.1"/>
</dbReference>
<evidence type="ECO:0000256" key="2">
    <source>
        <dbReference type="ARBA" id="ARBA00022630"/>
    </source>
</evidence>
<protein>
    <recommendedName>
        <fullName evidence="7">Putative NAD(P)H nitroreductase</fullName>
        <ecNumber evidence="7">1.-.-.-</ecNumber>
    </recommendedName>
</protein>
<reference evidence="10 11" key="1">
    <citation type="submission" date="2019-03" db="EMBL/GenBank/DDBJ databases">
        <title>Genomic Encyclopedia of Type Strains, Phase IV (KMG-IV): sequencing the most valuable type-strain genomes for metagenomic binning, comparative biology and taxonomic classification.</title>
        <authorList>
            <person name="Goeker M."/>
        </authorList>
    </citation>
    <scope>NUCLEOTIDE SEQUENCE [LARGE SCALE GENOMIC DNA]</scope>
    <source>
        <strain evidence="10 11">DSM 21667</strain>
    </source>
</reference>
<accession>A0A4R6YR70</accession>
<dbReference type="PANTHER" id="PTHR43821:SF1">
    <property type="entry name" value="NAD(P)H NITROREDUCTASE YDJA-RELATED"/>
    <property type="match status" value="1"/>
</dbReference>
<evidence type="ECO:0000256" key="1">
    <source>
        <dbReference type="ARBA" id="ARBA00007118"/>
    </source>
</evidence>
<feature type="binding site" description="in other chain" evidence="8">
    <location>
        <begin position="10"/>
        <end position="12"/>
    </location>
    <ligand>
        <name>FMN</name>
        <dbReference type="ChEBI" id="CHEBI:58210"/>
        <note>ligand shared between dimeric partners</note>
    </ligand>
</feature>
<proteinExistence type="inferred from homology"/>
<dbReference type="PIRSF" id="PIRSF000232">
    <property type="entry name" value="YdjA"/>
    <property type="match status" value="1"/>
</dbReference>
<keyword evidence="6 7" id="KW-0520">NAD</keyword>
<evidence type="ECO:0000256" key="3">
    <source>
        <dbReference type="ARBA" id="ARBA00022643"/>
    </source>
</evidence>
<dbReference type="SUPFAM" id="SSF55469">
    <property type="entry name" value="FMN-dependent nitroreductase-like"/>
    <property type="match status" value="1"/>
</dbReference>
<keyword evidence="3 7" id="KW-0288">FMN</keyword>
<dbReference type="InterPro" id="IPR029479">
    <property type="entry name" value="Nitroreductase"/>
</dbReference>
<dbReference type="PANTHER" id="PTHR43821">
    <property type="entry name" value="NAD(P)H NITROREDUCTASE YDJA-RELATED"/>
    <property type="match status" value="1"/>
</dbReference>
<dbReference type="GO" id="GO:0016491">
    <property type="term" value="F:oxidoreductase activity"/>
    <property type="evidence" value="ECO:0007669"/>
    <property type="project" value="UniProtKB-UniRule"/>
</dbReference>
<keyword evidence="2 7" id="KW-0285">Flavoprotein</keyword>
<feature type="binding site" description="in other chain" evidence="8">
    <location>
        <begin position="136"/>
        <end position="138"/>
    </location>
    <ligand>
        <name>FMN</name>
        <dbReference type="ChEBI" id="CHEBI:58210"/>
        <note>ligand shared between dimeric partners</note>
    </ligand>
</feature>
<name>A0A4R6YR70_9GAMM</name>
<evidence type="ECO:0000256" key="4">
    <source>
        <dbReference type="ARBA" id="ARBA00022857"/>
    </source>
</evidence>